<keyword evidence="1" id="KW-0812">Transmembrane</keyword>
<feature type="transmembrane region" description="Helical" evidence="1">
    <location>
        <begin position="24"/>
        <end position="43"/>
    </location>
</feature>
<gene>
    <name evidence="2" type="ORF">RM50_01770</name>
</gene>
<feature type="transmembrane region" description="Helical" evidence="1">
    <location>
        <begin position="88"/>
        <end position="108"/>
    </location>
</feature>
<dbReference type="Proteomes" id="UP000031196">
    <property type="component" value="Unassembled WGS sequence"/>
</dbReference>
<reference evidence="2 3" key="1">
    <citation type="submission" date="2014-12" db="EMBL/GenBank/DDBJ databases">
        <title>Genome sequencing of Arthrobacter phenanthrenivorans SWC37.</title>
        <authorList>
            <person name="Tan P.W."/>
            <person name="Chan K.-G."/>
        </authorList>
    </citation>
    <scope>NUCLEOTIDE SEQUENCE [LARGE SCALE GENOMIC DNA]</scope>
    <source>
        <strain evidence="2 3">SWC37</strain>
    </source>
</reference>
<organism evidence="2 3">
    <name type="scientific">Pseudarthrobacter phenanthrenivorans</name>
    <name type="common">Arthrobacter phenanthrenivorans</name>
    <dbReference type="NCBI Taxonomy" id="361575"/>
    <lineage>
        <taxon>Bacteria</taxon>
        <taxon>Bacillati</taxon>
        <taxon>Actinomycetota</taxon>
        <taxon>Actinomycetes</taxon>
        <taxon>Micrococcales</taxon>
        <taxon>Micrococcaceae</taxon>
        <taxon>Pseudarthrobacter</taxon>
    </lineage>
</organism>
<evidence type="ECO:0000313" key="2">
    <source>
        <dbReference type="EMBL" id="KIC69435.1"/>
    </source>
</evidence>
<evidence type="ECO:0000256" key="1">
    <source>
        <dbReference type="SAM" id="Phobius"/>
    </source>
</evidence>
<dbReference type="EMBL" id="JWTB01000004">
    <property type="protein sequence ID" value="KIC69435.1"/>
    <property type="molecule type" value="Genomic_DNA"/>
</dbReference>
<sequence length="119" mass="12356">MEMRGAAAQPGPAGKLGLWQQRTWLWIVAAGLDIYILGVVIGLQPAGPLCGSPLIPTSKAAELVDLEQAGIGAAAACYRNIDSDSIPVWSLIALGVLLVLVGVAARIINIRRSTARDAA</sequence>
<proteinExistence type="predicted"/>
<comment type="caution">
    <text evidence="2">The sequence shown here is derived from an EMBL/GenBank/DDBJ whole genome shotgun (WGS) entry which is preliminary data.</text>
</comment>
<protein>
    <submittedName>
        <fullName evidence="2">Uncharacterized protein</fullName>
    </submittedName>
</protein>
<dbReference type="RefSeq" id="WP_043449295.1">
    <property type="nucleotide sequence ID" value="NZ_JWTB01000004.1"/>
</dbReference>
<dbReference type="OrthoDB" id="4950520at2"/>
<evidence type="ECO:0000313" key="3">
    <source>
        <dbReference type="Proteomes" id="UP000031196"/>
    </source>
</evidence>
<keyword evidence="1" id="KW-0472">Membrane</keyword>
<keyword evidence="1" id="KW-1133">Transmembrane helix</keyword>
<name>A0A0B4DY86_PSEPS</name>
<accession>A0A0B4DY86</accession>
<dbReference type="AlphaFoldDB" id="A0A0B4DY86"/>